<comment type="caution">
    <text evidence="1">The sequence shown here is derived from an EMBL/GenBank/DDBJ whole genome shotgun (WGS) entry which is preliminary data.</text>
</comment>
<gene>
    <name evidence="1" type="ORF">P8609_13485</name>
</gene>
<evidence type="ECO:0000313" key="1">
    <source>
        <dbReference type="EMBL" id="MDR0183971.1"/>
    </source>
</evidence>
<accession>A0ABU1CG94</accession>
<dbReference type="EMBL" id="JARUHG010000004">
    <property type="protein sequence ID" value="MDR0183971.1"/>
    <property type="molecule type" value="Genomic_DNA"/>
</dbReference>
<reference evidence="1 2" key="1">
    <citation type="submission" date="2023-04" db="EMBL/GenBank/DDBJ databases">
        <title>Lysobacter sp. strain UC isolated from soil sample.</title>
        <authorList>
            <person name="Choksket S."/>
            <person name="Harshvardhan F."/>
            <person name="Rana R."/>
            <person name="Patil P.B."/>
            <person name="Korpole S."/>
        </authorList>
    </citation>
    <scope>NUCLEOTIDE SEQUENCE [LARGE SCALE GENOMIC DNA]</scope>
    <source>
        <strain evidence="1 2">UC</strain>
    </source>
</reference>
<keyword evidence="2" id="KW-1185">Reference proteome</keyword>
<organism evidence="1 2">
    <name type="scientific">Lysobacter arvi</name>
    <dbReference type="NCBI Taxonomy" id="3038776"/>
    <lineage>
        <taxon>Bacteria</taxon>
        <taxon>Pseudomonadati</taxon>
        <taxon>Pseudomonadota</taxon>
        <taxon>Gammaproteobacteria</taxon>
        <taxon>Lysobacterales</taxon>
        <taxon>Lysobacteraceae</taxon>
        <taxon>Lysobacter</taxon>
    </lineage>
</organism>
<sequence length="132" mass="14302">MSIPLGCHRGSKVGHSTASSAPIEILSIKPSTYSGRGGTTEEQACKEWRLSKAQARRFFGLSKEYSANPYHAFYQLNCSITGQLKSGGKTWAFGIDGGGTATWRSGRTTRYWGCSTSRCEPLVILLTDGMEG</sequence>
<name>A0ABU1CG94_9GAMM</name>
<dbReference type="Proteomes" id="UP001233535">
    <property type="component" value="Unassembled WGS sequence"/>
</dbReference>
<evidence type="ECO:0000313" key="2">
    <source>
        <dbReference type="Proteomes" id="UP001233535"/>
    </source>
</evidence>
<protein>
    <submittedName>
        <fullName evidence="1">Uncharacterized protein</fullName>
    </submittedName>
</protein>
<proteinExistence type="predicted"/>